<organism evidence="2 3">
    <name type="scientific">Trifolium medium</name>
    <dbReference type="NCBI Taxonomy" id="97028"/>
    <lineage>
        <taxon>Eukaryota</taxon>
        <taxon>Viridiplantae</taxon>
        <taxon>Streptophyta</taxon>
        <taxon>Embryophyta</taxon>
        <taxon>Tracheophyta</taxon>
        <taxon>Spermatophyta</taxon>
        <taxon>Magnoliopsida</taxon>
        <taxon>eudicotyledons</taxon>
        <taxon>Gunneridae</taxon>
        <taxon>Pentapetalae</taxon>
        <taxon>rosids</taxon>
        <taxon>fabids</taxon>
        <taxon>Fabales</taxon>
        <taxon>Fabaceae</taxon>
        <taxon>Papilionoideae</taxon>
        <taxon>50 kb inversion clade</taxon>
        <taxon>NPAAA clade</taxon>
        <taxon>Hologalegina</taxon>
        <taxon>IRL clade</taxon>
        <taxon>Trifolieae</taxon>
        <taxon>Trifolium</taxon>
    </lineage>
</organism>
<evidence type="ECO:0000256" key="1">
    <source>
        <dbReference type="SAM" id="Coils"/>
    </source>
</evidence>
<comment type="caution">
    <text evidence="2">The sequence shown here is derived from an EMBL/GenBank/DDBJ whole genome shotgun (WGS) entry which is preliminary data.</text>
</comment>
<keyword evidence="1" id="KW-0175">Coiled coil</keyword>
<reference evidence="2 3" key="1">
    <citation type="journal article" date="2018" name="Front. Plant Sci.">
        <title>Red Clover (Trifolium pratense) and Zigzag Clover (T. medium) - A Picture of Genomic Similarities and Differences.</title>
        <authorList>
            <person name="Dluhosova J."/>
            <person name="Istvanek J."/>
            <person name="Nedelnik J."/>
            <person name="Repkova J."/>
        </authorList>
    </citation>
    <scope>NUCLEOTIDE SEQUENCE [LARGE SCALE GENOMIC DNA]</scope>
    <source>
        <strain evidence="3">cv. 10/8</strain>
        <tissue evidence="2">Leaf</tissue>
    </source>
</reference>
<accession>A0A392U0N3</accession>
<keyword evidence="3" id="KW-1185">Reference proteome</keyword>
<protein>
    <submittedName>
        <fullName evidence="2">Uncharacterized protein</fullName>
    </submittedName>
</protein>
<dbReference type="Proteomes" id="UP000265520">
    <property type="component" value="Unassembled WGS sequence"/>
</dbReference>
<feature type="coiled-coil region" evidence="1">
    <location>
        <begin position="15"/>
        <end position="42"/>
    </location>
</feature>
<proteinExistence type="predicted"/>
<evidence type="ECO:0000313" key="2">
    <source>
        <dbReference type="EMBL" id="MCI67003.1"/>
    </source>
</evidence>
<dbReference type="EMBL" id="LXQA010706776">
    <property type="protein sequence ID" value="MCI67003.1"/>
    <property type="molecule type" value="Genomic_DNA"/>
</dbReference>
<dbReference type="AlphaFoldDB" id="A0A392U0N3"/>
<evidence type="ECO:0000313" key="3">
    <source>
        <dbReference type="Proteomes" id="UP000265520"/>
    </source>
</evidence>
<name>A0A392U0N3_9FABA</name>
<sequence>MGCSNKLHEWGRRKKTKFKEEIRECERELEELRGNYGDVSGRRYQE</sequence>
<feature type="non-terminal residue" evidence="2">
    <location>
        <position position="46"/>
    </location>
</feature>